<organism evidence="1">
    <name type="scientific">viral metagenome</name>
    <dbReference type="NCBI Taxonomy" id="1070528"/>
    <lineage>
        <taxon>unclassified sequences</taxon>
        <taxon>metagenomes</taxon>
        <taxon>organismal metagenomes</taxon>
    </lineage>
</organism>
<reference evidence="1" key="1">
    <citation type="journal article" date="2020" name="Nature">
        <title>Giant virus diversity and host interactions through global metagenomics.</title>
        <authorList>
            <person name="Schulz F."/>
            <person name="Roux S."/>
            <person name="Paez-Espino D."/>
            <person name="Jungbluth S."/>
            <person name="Walsh D.A."/>
            <person name="Denef V.J."/>
            <person name="McMahon K.D."/>
            <person name="Konstantinidis K.T."/>
            <person name="Eloe-Fadrosh E.A."/>
            <person name="Kyrpides N.C."/>
            <person name="Woyke T."/>
        </authorList>
    </citation>
    <scope>NUCLEOTIDE SEQUENCE</scope>
    <source>
        <strain evidence="1">GVMAG-M-3300023184-53</strain>
    </source>
</reference>
<name>A0A6C0I9U9_9ZZZZ</name>
<proteinExistence type="predicted"/>
<dbReference type="AlphaFoldDB" id="A0A6C0I9U9"/>
<evidence type="ECO:0000313" key="1">
    <source>
        <dbReference type="EMBL" id="QHT89175.1"/>
    </source>
</evidence>
<dbReference type="EMBL" id="MN740136">
    <property type="protein sequence ID" value="QHT89175.1"/>
    <property type="molecule type" value="Genomic_DNA"/>
</dbReference>
<sequence>MNTFFLNNCKESCCNGCFSKWVTIKNSCEVCREVKCFKLQKIKKVYYDLTELPEDDMTYLIEILNDVFPEFYLYNPFTEEEFEQIKEKINKDSHAKKIFESLNNYNLNKQSKKEYYII</sequence>
<protein>
    <submittedName>
        <fullName evidence="1">Uncharacterized protein</fullName>
    </submittedName>
</protein>
<accession>A0A6C0I9U9</accession>